<dbReference type="AlphaFoldDB" id="A0ABD0X361"/>
<evidence type="ECO:0000256" key="12">
    <source>
        <dbReference type="ARBA" id="ARBA00023180"/>
    </source>
</evidence>
<keyword evidence="6" id="KW-0812">Transmembrane</keyword>
<dbReference type="PANTHER" id="PTHR10424:SF81">
    <property type="entry name" value="ERVV2 PROTEIN"/>
    <property type="match status" value="1"/>
</dbReference>
<comment type="subcellular location">
    <subcellularLocation>
        <location evidence="1">Host cell membrane</location>
        <topology evidence="1">Single-pass type I membrane protein</topology>
    </subcellularLocation>
    <subcellularLocation>
        <location evidence="2">Host endomembrane system</location>
        <topology evidence="2">Peripheral membrane protein</topology>
    </subcellularLocation>
    <subcellularLocation>
        <location evidence="3">Virion membrane</location>
        <topology evidence="3">Single-pass type I membrane protein</topology>
    </subcellularLocation>
</comment>
<keyword evidence="11" id="KW-1015">Disulfide bond</keyword>
<keyword evidence="12" id="KW-0325">Glycoprotein</keyword>
<evidence type="ECO:0000256" key="14">
    <source>
        <dbReference type="SAM" id="MobiDB-lite"/>
    </source>
</evidence>
<keyword evidence="10" id="KW-0564">Palmitate</keyword>
<evidence type="ECO:0000256" key="8">
    <source>
        <dbReference type="ARBA" id="ARBA00022989"/>
    </source>
</evidence>
<reference evidence="15 16" key="1">
    <citation type="submission" date="2024-06" db="EMBL/GenBank/DDBJ databases">
        <authorList>
            <person name="Pan Q."/>
            <person name="Wen M."/>
            <person name="Jouanno E."/>
            <person name="Zahm M."/>
            <person name="Klopp C."/>
            <person name="Cabau C."/>
            <person name="Louis A."/>
            <person name="Berthelot C."/>
            <person name="Parey E."/>
            <person name="Roest Crollius H."/>
            <person name="Montfort J."/>
            <person name="Robinson-Rechavi M."/>
            <person name="Bouchez O."/>
            <person name="Lampietro C."/>
            <person name="Lopez Roques C."/>
            <person name="Donnadieu C."/>
            <person name="Postlethwait J."/>
            <person name="Bobe J."/>
            <person name="Verreycken H."/>
            <person name="Guiguen Y."/>
        </authorList>
    </citation>
    <scope>NUCLEOTIDE SEQUENCE [LARGE SCALE GENOMIC DNA]</scope>
    <source>
        <strain evidence="15">Up_M1</strain>
        <tissue evidence="15">Testis</tissue>
    </source>
</reference>
<evidence type="ECO:0000256" key="3">
    <source>
        <dbReference type="ARBA" id="ARBA00004563"/>
    </source>
</evidence>
<evidence type="ECO:0000256" key="9">
    <source>
        <dbReference type="ARBA" id="ARBA00023136"/>
    </source>
</evidence>
<organism evidence="15 16">
    <name type="scientific">Umbra pygmaea</name>
    <name type="common">Eastern mudminnow</name>
    <dbReference type="NCBI Taxonomy" id="75934"/>
    <lineage>
        <taxon>Eukaryota</taxon>
        <taxon>Metazoa</taxon>
        <taxon>Chordata</taxon>
        <taxon>Craniata</taxon>
        <taxon>Vertebrata</taxon>
        <taxon>Euteleostomi</taxon>
        <taxon>Actinopterygii</taxon>
        <taxon>Neopterygii</taxon>
        <taxon>Teleostei</taxon>
        <taxon>Protacanthopterygii</taxon>
        <taxon>Esociformes</taxon>
        <taxon>Umbridae</taxon>
        <taxon>Umbra</taxon>
    </lineage>
</organism>
<sequence length="367" mass="40343">MAAISWQRQWADTLQELHSLSKQVAAIRTPDKENTDAAQESSSSTVAPHTRPVITTPDGEAIHILSEDSVSENEQLGIETGYDGSGNIRFAYMWYTAQSLGQDDCYMCGKARPELGMHPFSLQGDLLNCVLSGFYGQNHADNGSTCVSLRSIVPTAPPHEPPRGVKAYGGNYICITQKGDGSNNVENVTASWCGTMHPLHSNVSSYNMTNSLADIWLICGGNTLHSMLISNWTSICAITSIVLPINIVNNPSAKMVHALQRTRRAVPWDKEAHDEVYKNVLAVPTGVPTEFQALSKDDGWWHLLPIIGPAIGSQKQCSWINYIYYNQQRFLNHTISALTGLAEQLDATSKNGNGKQNGLRYDPRRKV</sequence>
<proteinExistence type="predicted"/>
<evidence type="ECO:0000256" key="4">
    <source>
        <dbReference type="ARBA" id="ARBA00022511"/>
    </source>
</evidence>
<keyword evidence="5" id="KW-0945">Host-virus interaction</keyword>
<evidence type="ECO:0000313" key="15">
    <source>
        <dbReference type="EMBL" id="KAL0993738.1"/>
    </source>
</evidence>
<comment type="caution">
    <text evidence="15">The sequence shown here is derived from an EMBL/GenBank/DDBJ whole genome shotgun (WGS) entry which is preliminary data.</text>
</comment>
<feature type="region of interest" description="Disordered" evidence="14">
    <location>
        <begin position="347"/>
        <end position="367"/>
    </location>
</feature>
<evidence type="ECO:0000256" key="6">
    <source>
        <dbReference type="ARBA" id="ARBA00022692"/>
    </source>
</evidence>
<keyword evidence="16" id="KW-1185">Reference proteome</keyword>
<keyword evidence="8" id="KW-1133">Transmembrane helix</keyword>
<accession>A0ABD0X361</accession>
<protein>
    <submittedName>
        <fullName evidence="15">Uncharacterized protein</fullName>
    </submittedName>
</protein>
<feature type="region of interest" description="Disordered" evidence="14">
    <location>
        <begin position="30"/>
        <end position="55"/>
    </location>
</feature>
<keyword evidence="7" id="KW-1043">Host membrane</keyword>
<keyword evidence="4" id="KW-1032">Host cell membrane</keyword>
<evidence type="ECO:0000256" key="1">
    <source>
        <dbReference type="ARBA" id="ARBA00004402"/>
    </source>
</evidence>
<evidence type="ECO:0000256" key="5">
    <source>
        <dbReference type="ARBA" id="ARBA00022581"/>
    </source>
</evidence>
<evidence type="ECO:0000256" key="10">
    <source>
        <dbReference type="ARBA" id="ARBA00023139"/>
    </source>
</evidence>
<evidence type="ECO:0000256" key="7">
    <source>
        <dbReference type="ARBA" id="ARBA00022870"/>
    </source>
</evidence>
<dbReference type="PANTHER" id="PTHR10424">
    <property type="entry name" value="VIRAL ENVELOPE PROTEIN"/>
    <property type="match status" value="1"/>
</dbReference>
<feature type="compositionally biased region" description="Polar residues" evidence="14">
    <location>
        <begin position="347"/>
        <end position="356"/>
    </location>
</feature>
<evidence type="ECO:0000256" key="2">
    <source>
        <dbReference type="ARBA" id="ARBA00004531"/>
    </source>
</evidence>
<name>A0ABD0X361_UMBPY</name>
<evidence type="ECO:0000256" key="11">
    <source>
        <dbReference type="ARBA" id="ARBA00023157"/>
    </source>
</evidence>
<gene>
    <name evidence="15" type="ORF">UPYG_G00112970</name>
</gene>
<dbReference type="EMBL" id="JAGEUA010000003">
    <property type="protein sequence ID" value="KAL0993738.1"/>
    <property type="molecule type" value="Genomic_DNA"/>
</dbReference>
<evidence type="ECO:0000313" key="16">
    <source>
        <dbReference type="Proteomes" id="UP001557470"/>
    </source>
</evidence>
<feature type="compositionally biased region" description="Polar residues" evidence="14">
    <location>
        <begin position="36"/>
        <end position="47"/>
    </location>
</feature>
<keyword evidence="13" id="KW-0449">Lipoprotein</keyword>
<dbReference type="Proteomes" id="UP001557470">
    <property type="component" value="Unassembled WGS sequence"/>
</dbReference>
<dbReference type="InterPro" id="IPR018154">
    <property type="entry name" value="TLV/ENV_coat_polyprotein"/>
</dbReference>
<evidence type="ECO:0000256" key="13">
    <source>
        <dbReference type="ARBA" id="ARBA00023288"/>
    </source>
</evidence>
<keyword evidence="9" id="KW-0472">Membrane</keyword>